<dbReference type="Gene3D" id="1.10.20.10">
    <property type="entry name" value="Histone, subunit A"/>
    <property type="match status" value="1"/>
</dbReference>
<feature type="compositionally biased region" description="Basic and acidic residues" evidence="3">
    <location>
        <begin position="143"/>
        <end position="155"/>
    </location>
</feature>
<dbReference type="HOGENOM" id="CLU_045277_7_2_1"/>
<proteinExistence type="predicted"/>
<dbReference type="InterPro" id="IPR009072">
    <property type="entry name" value="Histone-fold"/>
</dbReference>
<feature type="domain" description="Transcription factor CBF/NF-Y/archaeal histone" evidence="4">
    <location>
        <begin position="20"/>
        <end position="84"/>
    </location>
</feature>
<dbReference type="PANTHER" id="PTHR10252:SF54">
    <property type="entry name" value="CHROMATIN ACCESSIBILITY COMPLEX PROTEIN 1"/>
    <property type="match status" value="1"/>
</dbReference>
<dbReference type="InterPro" id="IPR050568">
    <property type="entry name" value="Transcr_DNA_Rep_Reg"/>
</dbReference>
<evidence type="ECO:0000256" key="1">
    <source>
        <dbReference type="ARBA" id="ARBA00004123"/>
    </source>
</evidence>
<dbReference type="Proteomes" id="UP000019373">
    <property type="component" value="Unassembled WGS sequence"/>
</dbReference>
<dbReference type="SUPFAM" id="SSF47113">
    <property type="entry name" value="Histone-fold"/>
    <property type="match status" value="1"/>
</dbReference>
<dbReference type="GO" id="GO:0046982">
    <property type="term" value="F:protein heterodimerization activity"/>
    <property type="evidence" value="ECO:0007669"/>
    <property type="project" value="InterPro"/>
</dbReference>
<keyword evidence="2" id="KW-0539">Nucleus</keyword>
<protein>
    <recommendedName>
        <fullName evidence="4">Transcription factor CBF/NF-Y/archaeal histone domain-containing protein</fullName>
    </recommendedName>
</protein>
<dbReference type="GO" id="GO:0006261">
    <property type="term" value="P:DNA-templated DNA replication"/>
    <property type="evidence" value="ECO:0007669"/>
    <property type="project" value="TreeGrafter"/>
</dbReference>
<dbReference type="eggNOG" id="KOG1657">
    <property type="taxonomic scope" value="Eukaryota"/>
</dbReference>
<dbReference type="AlphaFoldDB" id="U1HQU0"/>
<dbReference type="PANTHER" id="PTHR10252">
    <property type="entry name" value="HISTONE-LIKE TRANSCRIPTION FACTOR CCAAT-RELATED"/>
    <property type="match status" value="1"/>
</dbReference>
<keyword evidence="6" id="KW-1185">Reference proteome</keyword>
<evidence type="ECO:0000256" key="3">
    <source>
        <dbReference type="SAM" id="MobiDB-lite"/>
    </source>
</evidence>
<accession>U1HQU0</accession>
<dbReference type="Pfam" id="PF00808">
    <property type="entry name" value="CBFD_NFYB_HMF"/>
    <property type="match status" value="1"/>
</dbReference>
<evidence type="ECO:0000313" key="6">
    <source>
        <dbReference type="Proteomes" id="UP000019373"/>
    </source>
</evidence>
<dbReference type="OrthoDB" id="636685at2759"/>
<dbReference type="GeneID" id="19235519"/>
<organism evidence="5 6">
    <name type="scientific">Endocarpon pusillum (strain Z07020 / HMAS-L-300199)</name>
    <name type="common">Lichen-forming fungus</name>
    <dbReference type="NCBI Taxonomy" id="1263415"/>
    <lineage>
        <taxon>Eukaryota</taxon>
        <taxon>Fungi</taxon>
        <taxon>Dikarya</taxon>
        <taxon>Ascomycota</taxon>
        <taxon>Pezizomycotina</taxon>
        <taxon>Eurotiomycetes</taxon>
        <taxon>Chaetothyriomycetidae</taxon>
        <taxon>Verrucariales</taxon>
        <taxon>Verrucariaceae</taxon>
        <taxon>Endocarpon</taxon>
    </lineage>
</organism>
<dbReference type="GO" id="GO:0008623">
    <property type="term" value="C:CHRAC"/>
    <property type="evidence" value="ECO:0007669"/>
    <property type="project" value="TreeGrafter"/>
</dbReference>
<evidence type="ECO:0000313" key="5">
    <source>
        <dbReference type="EMBL" id="ERF71469.1"/>
    </source>
</evidence>
<dbReference type="InterPro" id="IPR003958">
    <property type="entry name" value="CBFA_NFYB_domain"/>
</dbReference>
<name>U1HQU0_ENDPU</name>
<evidence type="ECO:0000256" key="2">
    <source>
        <dbReference type="ARBA" id="ARBA00023242"/>
    </source>
</evidence>
<dbReference type="RefSeq" id="XP_007802678.1">
    <property type="nucleotide sequence ID" value="XM_007804487.1"/>
</dbReference>
<sequence>MPYNNTAIPPPDEITGTSALPLARVKKIIAMDEDLVQCSNSAAFAISVATENFIRYLTEQAHNVVKAERKPRRNIQYKDFANAVARIDNLDFLADVIPKTTTYKQFKEKRAREEAASAALVPVAPGQTTLQNGFGGAVPIGHLDPHPDRSSREESNGVSSSQKLPFPMNRSPVADRTLHTSVHGHPPPLMQRDVEMEDGGISR</sequence>
<comment type="subcellular location">
    <subcellularLocation>
        <location evidence="1">Nucleus</location>
    </subcellularLocation>
</comment>
<evidence type="ECO:0000259" key="4">
    <source>
        <dbReference type="Pfam" id="PF00808"/>
    </source>
</evidence>
<gene>
    <name evidence="5" type="ORF">EPUS_00458</name>
</gene>
<feature type="region of interest" description="Disordered" evidence="3">
    <location>
        <begin position="137"/>
        <end position="203"/>
    </location>
</feature>
<reference evidence="6" key="1">
    <citation type="journal article" date="2014" name="BMC Genomics">
        <title>Genome characteristics reveal the impact of lichenization on lichen-forming fungus Endocarpon pusillum Hedwig (Verrucariales, Ascomycota).</title>
        <authorList>
            <person name="Wang Y.-Y."/>
            <person name="Liu B."/>
            <person name="Zhang X.-Y."/>
            <person name="Zhou Q.-M."/>
            <person name="Zhang T."/>
            <person name="Li H."/>
            <person name="Yu Y.-F."/>
            <person name="Zhang X.-L."/>
            <person name="Hao X.-Y."/>
            <person name="Wang M."/>
            <person name="Wang L."/>
            <person name="Wei J.-C."/>
        </authorList>
    </citation>
    <scope>NUCLEOTIDE SEQUENCE [LARGE SCALE GENOMIC DNA]</scope>
    <source>
        <strain evidence="6">Z07020 / HMAS-L-300199</strain>
    </source>
</reference>
<dbReference type="EMBL" id="KE721204">
    <property type="protein sequence ID" value="ERF71469.1"/>
    <property type="molecule type" value="Genomic_DNA"/>
</dbReference>
<dbReference type="CDD" id="cd23645">
    <property type="entry name" value="HFD_Dpb3-like"/>
    <property type="match status" value="1"/>
</dbReference>